<evidence type="ECO:0000256" key="5">
    <source>
        <dbReference type="ARBA" id="ARBA00023136"/>
    </source>
</evidence>
<dbReference type="EMBL" id="BJYV01000009">
    <property type="protein sequence ID" value="GEO21754.1"/>
    <property type="molecule type" value="Genomic_DNA"/>
</dbReference>
<evidence type="ECO:0000256" key="4">
    <source>
        <dbReference type="ARBA" id="ARBA00022989"/>
    </source>
</evidence>
<comment type="caution">
    <text evidence="10">The sequence shown here is derived from an EMBL/GenBank/DDBJ whole genome shotgun (WGS) entry which is preliminary data.</text>
</comment>
<dbReference type="InterPro" id="IPR054319">
    <property type="entry name" value="PspC-rel_ToastRack"/>
</dbReference>
<dbReference type="AlphaFoldDB" id="A0A512CC13"/>
<evidence type="ECO:0000256" key="6">
    <source>
        <dbReference type="SAM" id="Phobius"/>
    </source>
</evidence>
<dbReference type="Pfam" id="PF04024">
    <property type="entry name" value="PspC"/>
    <property type="match status" value="2"/>
</dbReference>
<keyword evidence="2" id="KW-1003">Cell membrane</keyword>
<keyword evidence="5 6" id="KW-0472">Membrane</keyword>
<feature type="domain" description="Phage shock protein PspC N-terminal" evidence="7">
    <location>
        <begin position="122"/>
        <end position="201"/>
    </location>
</feature>
<accession>A0A512CC13</accession>
<evidence type="ECO:0008006" key="12">
    <source>
        <dbReference type="Google" id="ProtNLM"/>
    </source>
</evidence>
<feature type="domain" description="PspC-related ToastRack" evidence="9">
    <location>
        <begin position="490"/>
        <end position="611"/>
    </location>
</feature>
<evidence type="ECO:0000259" key="8">
    <source>
        <dbReference type="Pfam" id="PF22571"/>
    </source>
</evidence>
<keyword evidence="3 6" id="KW-0812">Transmembrane</keyword>
<feature type="transmembrane region" description="Helical" evidence="6">
    <location>
        <begin position="335"/>
        <end position="366"/>
    </location>
</feature>
<gene>
    <name evidence="10" type="ORF">CQA01_22880</name>
</gene>
<dbReference type="InterPro" id="IPR052027">
    <property type="entry name" value="PspC"/>
</dbReference>
<proteinExistence type="predicted"/>
<feature type="domain" description="PspC-related transmembrane region" evidence="8">
    <location>
        <begin position="316"/>
        <end position="454"/>
    </location>
</feature>
<dbReference type="RefSeq" id="WP_146947794.1">
    <property type="nucleotide sequence ID" value="NZ_BJYV01000009.1"/>
</dbReference>
<dbReference type="PANTHER" id="PTHR33885:SF3">
    <property type="entry name" value="PHAGE SHOCK PROTEIN C"/>
    <property type="match status" value="1"/>
</dbReference>
<feature type="transmembrane region" description="Helical" evidence="6">
    <location>
        <begin position="428"/>
        <end position="447"/>
    </location>
</feature>
<keyword evidence="11" id="KW-1185">Reference proteome</keyword>
<feature type="transmembrane region" description="Helical" evidence="6">
    <location>
        <begin position="393"/>
        <end position="419"/>
    </location>
</feature>
<feature type="domain" description="Phage shock protein PspC N-terminal" evidence="7">
    <location>
        <begin position="212"/>
        <end position="268"/>
    </location>
</feature>
<dbReference type="Pfam" id="PF22571">
    <property type="entry name" value="LiaI-LiaF-TM_PspC"/>
    <property type="match status" value="1"/>
</dbReference>
<evidence type="ECO:0000313" key="10">
    <source>
        <dbReference type="EMBL" id="GEO21754.1"/>
    </source>
</evidence>
<evidence type="ECO:0000313" key="11">
    <source>
        <dbReference type="Proteomes" id="UP000321301"/>
    </source>
</evidence>
<evidence type="ECO:0000259" key="9">
    <source>
        <dbReference type="Pfam" id="PF22744"/>
    </source>
</evidence>
<name>A0A512CC13_9BACT</name>
<dbReference type="InterPro" id="IPR007168">
    <property type="entry name" value="Phageshock_PspC_N"/>
</dbReference>
<dbReference type="Pfam" id="PF22744">
    <property type="entry name" value="Toast-rack_PspC-Cterm"/>
    <property type="match status" value="1"/>
</dbReference>
<organism evidence="10 11">
    <name type="scientific">Cyclobacterium qasimii</name>
    <dbReference type="NCBI Taxonomy" id="1350429"/>
    <lineage>
        <taxon>Bacteria</taxon>
        <taxon>Pseudomonadati</taxon>
        <taxon>Bacteroidota</taxon>
        <taxon>Cytophagia</taxon>
        <taxon>Cytophagales</taxon>
        <taxon>Cyclobacteriaceae</taxon>
        <taxon>Cyclobacterium</taxon>
    </lineage>
</organism>
<comment type="subcellular location">
    <subcellularLocation>
        <location evidence="1">Cell membrane</location>
        <topology evidence="1">Single-pass membrane protein</topology>
    </subcellularLocation>
</comment>
<dbReference type="PANTHER" id="PTHR33885">
    <property type="entry name" value="PHAGE SHOCK PROTEIN C"/>
    <property type="match status" value="1"/>
</dbReference>
<feature type="transmembrane region" description="Helical" evidence="6">
    <location>
        <begin position="183"/>
        <end position="203"/>
    </location>
</feature>
<sequence length="634" mass="70839">MKKTISINISGILFHIEEDGYTALKNYLDAINQHFSHYEGNQEIITDIENRIAEIFLSNLKNNKQVITADNVSNLIQKMGTIADFKAIEQDMGTEEPQTEESGNDFYKYVTPPEQNAGKGYKKLTRLVNGKILGGVCAGFAHYFSIDPLWARLITILLLFSGGLHFNGLHLPFFSEGFEIDTAIGWWTIIAYILLWIILPVSYDKPEDKNIKKLYRNPDDRVLGGVGSGLSAYFDIDVIWVRLAFVGLTFAGGSGFVLYFILWIITPMAKSITERIEMKGGAITLSNIETTIQQNLSTENTKEESTSKKLLLAPFRFLGSAINLLGKALGPFGSFLLAIVRVIFGLIIFTFGMVILIVPLAFLGLYTEMLSNNDWSGMFEGFPINTIAELLPVWLAIALSIIVFIPSIVLVLLGISVLIKRNLIDGRFGLVIFGIWIMCILAGAFQAPKIIGQFKSEGSFTVDQTMDTPEGILVLTADRSGIDEGELGLVKLQLKGNEKNEMIVSQKFISKGANNKDAIENASKVSYELALTDSVLVFDKSLSFPDSTKFRMQRLDQTLFIPQNKAFVIDRKLLSIIKYSFGQDGYKSRDVNNRNYWVFNENGLLCLNCINDHKQSSADSLSRAIYKDSYFMEK</sequence>
<evidence type="ECO:0000256" key="1">
    <source>
        <dbReference type="ARBA" id="ARBA00004162"/>
    </source>
</evidence>
<evidence type="ECO:0000259" key="7">
    <source>
        <dbReference type="Pfam" id="PF04024"/>
    </source>
</evidence>
<dbReference type="InterPro" id="IPR054321">
    <property type="entry name" value="PspC-rel_TM"/>
</dbReference>
<protein>
    <recommendedName>
        <fullName evidence="12">Phage shock protein PspC N-terminal domain-containing protein</fullName>
    </recommendedName>
</protein>
<reference evidence="10 11" key="1">
    <citation type="submission" date="2019-07" db="EMBL/GenBank/DDBJ databases">
        <title>Whole genome shotgun sequence of Cyclobacterium qasimii NBRC 106168.</title>
        <authorList>
            <person name="Hosoyama A."/>
            <person name="Uohara A."/>
            <person name="Ohji S."/>
            <person name="Ichikawa N."/>
        </authorList>
    </citation>
    <scope>NUCLEOTIDE SEQUENCE [LARGE SCALE GENOMIC DNA]</scope>
    <source>
        <strain evidence="10 11">NBRC 106168</strain>
    </source>
</reference>
<evidence type="ECO:0000256" key="3">
    <source>
        <dbReference type="ARBA" id="ARBA00022692"/>
    </source>
</evidence>
<dbReference type="Proteomes" id="UP000321301">
    <property type="component" value="Unassembled WGS sequence"/>
</dbReference>
<feature type="transmembrane region" description="Helical" evidence="6">
    <location>
        <begin position="239"/>
        <end position="265"/>
    </location>
</feature>
<evidence type="ECO:0000256" key="2">
    <source>
        <dbReference type="ARBA" id="ARBA00022475"/>
    </source>
</evidence>
<keyword evidence="4 6" id="KW-1133">Transmembrane helix</keyword>
<dbReference type="GO" id="GO:0005886">
    <property type="term" value="C:plasma membrane"/>
    <property type="evidence" value="ECO:0007669"/>
    <property type="project" value="UniProtKB-SubCell"/>
</dbReference>
<feature type="transmembrane region" description="Helical" evidence="6">
    <location>
        <begin position="150"/>
        <end position="171"/>
    </location>
</feature>